<dbReference type="InterPro" id="IPR041657">
    <property type="entry name" value="HTH_17"/>
</dbReference>
<dbReference type="InterPro" id="IPR009061">
    <property type="entry name" value="DNA-bd_dom_put_sf"/>
</dbReference>
<dbReference type="EMBL" id="NGAF01000060">
    <property type="protein sequence ID" value="OXR39814.1"/>
    <property type="molecule type" value="Genomic_DNA"/>
</dbReference>
<feature type="domain" description="Helix-turn-helix" evidence="1">
    <location>
        <begin position="3"/>
        <end position="56"/>
    </location>
</feature>
<dbReference type="Pfam" id="PF12728">
    <property type="entry name" value="HTH_17"/>
    <property type="match status" value="1"/>
</dbReference>
<evidence type="ECO:0000313" key="3">
    <source>
        <dbReference type="Proteomes" id="UP000215506"/>
    </source>
</evidence>
<dbReference type="InterPro" id="IPR036388">
    <property type="entry name" value="WH-like_DNA-bd_sf"/>
</dbReference>
<evidence type="ECO:0000313" key="2">
    <source>
        <dbReference type="EMBL" id="OXR39814.1"/>
    </source>
</evidence>
<protein>
    <recommendedName>
        <fullName evidence="1">Helix-turn-helix domain-containing protein</fullName>
    </recommendedName>
</protein>
<organism evidence="2 3">
    <name type="scientific">Nocardia cerradoensis</name>
    <dbReference type="NCBI Taxonomy" id="85688"/>
    <lineage>
        <taxon>Bacteria</taxon>
        <taxon>Bacillati</taxon>
        <taxon>Actinomycetota</taxon>
        <taxon>Actinomycetes</taxon>
        <taxon>Mycobacteriales</taxon>
        <taxon>Nocardiaceae</taxon>
        <taxon>Nocardia</taxon>
    </lineage>
</organism>
<evidence type="ECO:0000259" key="1">
    <source>
        <dbReference type="Pfam" id="PF12728"/>
    </source>
</evidence>
<proteinExistence type="predicted"/>
<dbReference type="Proteomes" id="UP000215506">
    <property type="component" value="Unassembled WGS sequence"/>
</dbReference>
<dbReference type="Gene3D" id="1.10.10.10">
    <property type="entry name" value="Winged helix-like DNA-binding domain superfamily/Winged helix DNA-binding domain"/>
    <property type="match status" value="1"/>
</dbReference>
<sequence length="71" mass="8104">MAYLTNREAAELMHVHPGTLTQWRNKGRGPKFIKLGDGKQPRIRYTDTDVKAWMDQYNMTPEARDKAGAVA</sequence>
<keyword evidence="3" id="KW-1185">Reference proteome</keyword>
<name>A0A231GT63_9NOCA</name>
<accession>A0A231GT63</accession>
<comment type="caution">
    <text evidence="2">The sequence shown here is derived from an EMBL/GenBank/DDBJ whole genome shotgun (WGS) entry which is preliminary data.</text>
</comment>
<dbReference type="RefSeq" id="WP_039782212.1">
    <property type="nucleotide sequence ID" value="NZ_JAAXOR010000007.1"/>
</dbReference>
<gene>
    <name evidence="2" type="ORF">B7C42_08102</name>
</gene>
<dbReference type="AlphaFoldDB" id="A0A231GT63"/>
<dbReference type="SUPFAM" id="SSF46955">
    <property type="entry name" value="Putative DNA-binding domain"/>
    <property type="match status" value="1"/>
</dbReference>
<reference evidence="2 3" key="1">
    <citation type="submission" date="2017-07" db="EMBL/GenBank/DDBJ databases">
        <title>First draft Genome Sequence of Nocardia cerradoensis isolated from human infection.</title>
        <authorList>
            <person name="Carrasco G."/>
        </authorList>
    </citation>
    <scope>NUCLEOTIDE SEQUENCE [LARGE SCALE GENOMIC DNA]</scope>
    <source>
        <strain evidence="2 3">CNM20130759</strain>
    </source>
</reference>